<dbReference type="FunFam" id="2.40.50.100:FF:000020">
    <property type="entry name" value="50S ribosomal protein L27"/>
    <property type="match status" value="1"/>
</dbReference>
<evidence type="ECO:0000256" key="5">
    <source>
        <dbReference type="ARBA" id="ARBA00035477"/>
    </source>
</evidence>
<comment type="similarity">
    <text evidence="1">Belongs to the bacterial ribosomal protein bL27 family.</text>
</comment>
<dbReference type="InterPro" id="IPR001684">
    <property type="entry name" value="Ribosomal_bL27"/>
</dbReference>
<proteinExistence type="inferred from homology"/>
<evidence type="ECO:0000256" key="3">
    <source>
        <dbReference type="ARBA" id="ARBA00023274"/>
    </source>
</evidence>
<keyword evidence="3" id="KW-0687">Ribonucleoprotein</keyword>
<dbReference type="Pfam" id="PF01016">
    <property type="entry name" value="Ribosomal_L27"/>
    <property type="match status" value="1"/>
</dbReference>
<protein>
    <recommendedName>
        <fullName evidence="4">Large ribosomal subunit protein bL27</fullName>
    </recommendedName>
    <alternativeName>
        <fullName evidence="5">50S ribosomal protein L27</fullName>
    </alternativeName>
</protein>
<name>A0A1F6MFF0_9BACT</name>
<dbReference type="InterPro" id="IPR018261">
    <property type="entry name" value="Ribosomal_bL27_CS"/>
</dbReference>
<feature type="region of interest" description="Disordered" evidence="6">
    <location>
        <begin position="16"/>
        <end position="36"/>
    </location>
</feature>
<organism evidence="7 8">
    <name type="scientific">Candidatus Magasanikbacteria bacterium RIFCSPHIGHO2_02_FULL_51_14</name>
    <dbReference type="NCBI Taxonomy" id="1798683"/>
    <lineage>
        <taxon>Bacteria</taxon>
        <taxon>Candidatus Magasanikiibacteriota</taxon>
    </lineage>
</organism>
<dbReference type="EMBL" id="MFQE01000049">
    <property type="protein sequence ID" value="OGH70354.1"/>
    <property type="molecule type" value="Genomic_DNA"/>
</dbReference>
<sequence>MYLVSFITMAHKKAGGSTRLGRDSQPQYLGTKVGDGQSVRPGMVLVRQRGTPIHPGKNVRRGNDDTLYAGTAGVVRFQKKNRRRFDGSLRPATYANVVPAANAQ</sequence>
<evidence type="ECO:0000313" key="8">
    <source>
        <dbReference type="Proteomes" id="UP000177457"/>
    </source>
</evidence>
<evidence type="ECO:0000256" key="4">
    <source>
        <dbReference type="ARBA" id="ARBA00035175"/>
    </source>
</evidence>
<comment type="caution">
    <text evidence="7">The sequence shown here is derived from an EMBL/GenBank/DDBJ whole genome shotgun (WGS) entry which is preliminary data.</text>
</comment>
<dbReference type="AlphaFoldDB" id="A0A1F6MFF0"/>
<dbReference type="Gene3D" id="2.40.50.100">
    <property type="match status" value="1"/>
</dbReference>
<accession>A0A1F6MFF0</accession>
<evidence type="ECO:0000256" key="2">
    <source>
        <dbReference type="ARBA" id="ARBA00022980"/>
    </source>
</evidence>
<dbReference type="GO" id="GO:0006412">
    <property type="term" value="P:translation"/>
    <property type="evidence" value="ECO:0007669"/>
    <property type="project" value="InterPro"/>
</dbReference>
<dbReference type="NCBIfam" id="TIGR00062">
    <property type="entry name" value="L27"/>
    <property type="match status" value="1"/>
</dbReference>
<dbReference type="PANTHER" id="PTHR15893">
    <property type="entry name" value="RIBOSOMAL PROTEIN L27"/>
    <property type="match status" value="1"/>
</dbReference>
<dbReference type="PANTHER" id="PTHR15893:SF0">
    <property type="entry name" value="LARGE RIBOSOMAL SUBUNIT PROTEIN BL27M"/>
    <property type="match status" value="1"/>
</dbReference>
<dbReference type="Proteomes" id="UP000177457">
    <property type="component" value="Unassembled WGS sequence"/>
</dbReference>
<keyword evidence="2 7" id="KW-0689">Ribosomal protein</keyword>
<evidence type="ECO:0000313" key="7">
    <source>
        <dbReference type="EMBL" id="OGH70354.1"/>
    </source>
</evidence>
<dbReference type="PROSITE" id="PS00831">
    <property type="entry name" value="RIBOSOMAL_L27"/>
    <property type="match status" value="1"/>
</dbReference>
<reference evidence="7 8" key="1">
    <citation type="journal article" date="2016" name="Nat. Commun.">
        <title>Thousands of microbial genomes shed light on interconnected biogeochemical processes in an aquifer system.</title>
        <authorList>
            <person name="Anantharaman K."/>
            <person name="Brown C.T."/>
            <person name="Hug L.A."/>
            <person name="Sharon I."/>
            <person name="Castelle C.J."/>
            <person name="Probst A.J."/>
            <person name="Thomas B.C."/>
            <person name="Singh A."/>
            <person name="Wilkins M.J."/>
            <person name="Karaoz U."/>
            <person name="Brodie E.L."/>
            <person name="Williams K.H."/>
            <person name="Hubbard S.S."/>
            <person name="Banfield J.F."/>
        </authorList>
    </citation>
    <scope>NUCLEOTIDE SEQUENCE [LARGE SCALE GENOMIC DNA]</scope>
</reference>
<evidence type="ECO:0000256" key="6">
    <source>
        <dbReference type="SAM" id="MobiDB-lite"/>
    </source>
</evidence>
<dbReference type="STRING" id="1798683.A3C90_03005"/>
<evidence type="ECO:0000256" key="1">
    <source>
        <dbReference type="ARBA" id="ARBA00010797"/>
    </source>
</evidence>
<dbReference type="SUPFAM" id="SSF110324">
    <property type="entry name" value="Ribosomal L27 protein-like"/>
    <property type="match status" value="1"/>
</dbReference>
<dbReference type="GO" id="GO:0003735">
    <property type="term" value="F:structural constituent of ribosome"/>
    <property type="evidence" value="ECO:0007669"/>
    <property type="project" value="InterPro"/>
</dbReference>
<gene>
    <name evidence="7" type="ORF">A3C90_03005</name>
</gene>
<dbReference type="PRINTS" id="PR00063">
    <property type="entry name" value="RIBOSOMALL27"/>
</dbReference>
<dbReference type="GO" id="GO:0022625">
    <property type="term" value="C:cytosolic large ribosomal subunit"/>
    <property type="evidence" value="ECO:0007669"/>
    <property type="project" value="TreeGrafter"/>
</dbReference>